<accession>A0A1I0HE05</accession>
<keyword evidence="4 5" id="KW-0472">Membrane</keyword>
<organism evidence="6 7">
    <name type="scientific">Paracoccus homiensis</name>
    <dbReference type="NCBI Taxonomy" id="364199"/>
    <lineage>
        <taxon>Bacteria</taxon>
        <taxon>Pseudomonadati</taxon>
        <taxon>Pseudomonadota</taxon>
        <taxon>Alphaproteobacteria</taxon>
        <taxon>Rhodobacterales</taxon>
        <taxon>Paracoccaceae</taxon>
        <taxon>Paracoccus</taxon>
    </lineage>
</organism>
<evidence type="ECO:0000313" key="7">
    <source>
        <dbReference type="Proteomes" id="UP000199180"/>
    </source>
</evidence>
<feature type="transmembrane region" description="Helical" evidence="5">
    <location>
        <begin position="46"/>
        <end position="71"/>
    </location>
</feature>
<dbReference type="AlphaFoldDB" id="A0A1I0HE05"/>
<protein>
    <submittedName>
        <fullName evidence="6">DoxX protein</fullName>
    </submittedName>
</protein>
<proteinExistence type="predicted"/>
<evidence type="ECO:0000256" key="4">
    <source>
        <dbReference type="ARBA" id="ARBA00023136"/>
    </source>
</evidence>
<evidence type="ECO:0000256" key="1">
    <source>
        <dbReference type="ARBA" id="ARBA00004141"/>
    </source>
</evidence>
<dbReference type="Proteomes" id="UP000199180">
    <property type="component" value="Unassembled WGS sequence"/>
</dbReference>
<feature type="transmembrane region" description="Helical" evidence="5">
    <location>
        <begin position="78"/>
        <end position="98"/>
    </location>
</feature>
<gene>
    <name evidence="6" type="ORF">SAMN04489858_11132</name>
</gene>
<evidence type="ECO:0000256" key="3">
    <source>
        <dbReference type="ARBA" id="ARBA00022989"/>
    </source>
</evidence>
<name>A0A1I0HE05_9RHOB</name>
<keyword evidence="7" id="KW-1185">Reference proteome</keyword>
<comment type="subcellular location">
    <subcellularLocation>
        <location evidence="1">Membrane</location>
        <topology evidence="1">Multi-pass membrane protein</topology>
    </subcellularLocation>
</comment>
<keyword evidence="2 5" id="KW-0812">Transmembrane</keyword>
<keyword evidence="3 5" id="KW-1133">Transmembrane helix</keyword>
<dbReference type="GO" id="GO:0016020">
    <property type="term" value="C:membrane"/>
    <property type="evidence" value="ECO:0007669"/>
    <property type="project" value="UniProtKB-SubCell"/>
</dbReference>
<dbReference type="Pfam" id="PF07681">
    <property type="entry name" value="DoxX"/>
    <property type="match status" value="1"/>
</dbReference>
<dbReference type="InterPro" id="IPR032808">
    <property type="entry name" value="DoxX"/>
</dbReference>
<dbReference type="EMBL" id="FOHO01000011">
    <property type="protein sequence ID" value="SET82136.1"/>
    <property type="molecule type" value="Genomic_DNA"/>
</dbReference>
<sequence length="139" mass="14384">MHLSVKIALLAIRVSFGLFLLVWGLNKFVNPEGTSGIFAKFYGIEGLGAASSMIAGGLQVALSVAIILGLFKTITYGAGLAIHAVSTLATASHILLPLAEGSNLLFMAGLPILGAIFGLFVARSDDTLLALDNIRTAKA</sequence>
<feature type="transmembrane region" description="Helical" evidence="5">
    <location>
        <begin position="7"/>
        <end position="26"/>
    </location>
</feature>
<evidence type="ECO:0000256" key="5">
    <source>
        <dbReference type="SAM" id="Phobius"/>
    </source>
</evidence>
<evidence type="ECO:0000313" key="6">
    <source>
        <dbReference type="EMBL" id="SET82136.1"/>
    </source>
</evidence>
<feature type="transmembrane region" description="Helical" evidence="5">
    <location>
        <begin position="104"/>
        <end position="122"/>
    </location>
</feature>
<dbReference type="STRING" id="364199.SAMN04489858_11132"/>
<evidence type="ECO:0000256" key="2">
    <source>
        <dbReference type="ARBA" id="ARBA00022692"/>
    </source>
</evidence>
<reference evidence="6 7" key="1">
    <citation type="submission" date="2016-10" db="EMBL/GenBank/DDBJ databases">
        <authorList>
            <person name="de Groot N.N."/>
        </authorList>
    </citation>
    <scope>NUCLEOTIDE SEQUENCE [LARGE SCALE GENOMIC DNA]</scope>
    <source>
        <strain evidence="6 7">DSM 17862</strain>
    </source>
</reference>
<dbReference type="RefSeq" id="WP_090736219.1">
    <property type="nucleotide sequence ID" value="NZ_FOHO01000011.1"/>
</dbReference>
<dbReference type="OrthoDB" id="7355622at2"/>